<protein>
    <submittedName>
        <fullName evidence="1">Putative structural protein</fullName>
    </submittedName>
</protein>
<gene>
    <name evidence="1" type="ORF">CPT_Moby_228</name>
</gene>
<dbReference type="InterPro" id="IPR013320">
    <property type="entry name" value="ConA-like_dom_sf"/>
</dbReference>
<evidence type="ECO:0000313" key="1">
    <source>
        <dbReference type="EMBL" id="QFR57953.1"/>
    </source>
</evidence>
<dbReference type="SUPFAM" id="SSF49899">
    <property type="entry name" value="Concanavalin A-like lectins/glucanases"/>
    <property type="match status" value="1"/>
</dbReference>
<evidence type="ECO:0000313" key="2">
    <source>
        <dbReference type="Proteomes" id="UP000325424"/>
    </source>
</evidence>
<organism evidence="1 2">
    <name type="scientific">Stenotrophomonas phage Moby</name>
    <dbReference type="NCBI Taxonomy" id="2601680"/>
    <lineage>
        <taxon>Viruses</taxon>
        <taxon>Duplodnaviria</taxon>
        <taxon>Heunggongvirae</taxon>
        <taxon>Uroviricota</taxon>
        <taxon>Caudoviricetes</taxon>
        <taxon>Menderavirus</taxon>
        <taxon>Menderavirus moby</taxon>
    </lineage>
</organism>
<dbReference type="Proteomes" id="UP000325424">
    <property type="component" value="Segment"/>
</dbReference>
<keyword evidence="2" id="KW-1185">Reference proteome</keyword>
<reference evidence="2" key="1">
    <citation type="submission" date="2019-06" db="EMBL/GenBank/DDBJ databases">
        <title>Complete genome sequence of Stenotrophomonas phage Moby.</title>
        <authorList>
            <person name="Vicary A."/>
            <person name="Newkirk H."/>
            <person name="Moreland R."/>
            <person name="Liu M."/>
            <person name="Ramsey J."/>
            <person name="Gonzalez C.F."/>
            <person name="Leavitt J."/>
        </authorList>
    </citation>
    <scope>NUCLEOTIDE SEQUENCE [LARGE SCALE GENOMIC DNA]</scope>
</reference>
<accession>A0A5P8PMN7</accession>
<sequence length="486" mass="52967">MAYLEGKCTTGGTPTPNVRVYAFRSGQWGAPASGVSDANGDWRVDGLQDDTLHDVAFVHPDGQWEGKMSSRRMPIFDPFADPYWQDTVMLCNFDDVSGQIAINERGIDGFGFYGGANISISDSDPTPKFGTGALRMTGAQAMYCWSTNGIAATGTPVYLSGTDDFTVEGWVWIRSGIGIGNYRDIVIVGSPDKGLVINSSNQLVWYDGGIKLQGPNMDASWYDRWIWVVAQKKSASIKLWLDGNAIGAFADSQEKNSFRLGSNTSGAEQLFGAFDSWRFTRAARYDPALNALPVPSSPYGPGNPIRSDDFSNNRIWLYSTNVSAGTWNTSAARLNCTWNGSGQAIAVRRDFKAKNFFLEADFFKAVDAGFVWRYVDANNFYQMTLSDSAAATNAKPNVLRVYKWVGGTPSQVGSDMPVTVTRDTANIVRVEMVGDDMTFKINNAVIGAVTDTSLSTITGSVGFRCSPGSGYDGLIQVDNFKWDTLL</sequence>
<dbReference type="Gene3D" id="2.60.120.560">
    <property type="entry name" value="Exo-inulinase, domain 1"/>
    <property type="match status" value="1"/>
</dbReference>
<dbReference type="EMBL" id="MN095772">
    <property type="protein sequence ID" value="QFR57953.1"/>
    <property type="molecule type" value="Genomic_DNA"/>
</dbReference>
<proteinExistence type="predicted"/>
<name>A0A5P8PMN7_9CAUD</name>